<reference evidence="2" key="1">
    <citation type="submission" date="2015-03" db="EMBL/GenBank/DDBJ databases">
        <authorList>
            <consortium name="Pathogen Informatics"/>
        </authorList>
    </citation>
    <scope>NUCLEOTIDE SEQUENCE [LARGE SCALE GENOMIC DNA]</scope>
    <source>
        <strain evidence="2">IP27925</strain>
    </source>
</reference>
<dbReference type="AlphaFoldDB" id="A0A0T9U9J9"/>
<organism evidence="1 2">
    <name type="scientific">Yersinia aleksiciae</name>
    <dbReference type="NCBI Taxonomy" id="263819"/>
    <lineage>
        <taxon>Bacteria</taxon>
        <taxon>Pseudomonadati</taxon>
        <taxon>Pseudomonadota</taxon>
        <taxon>Gammaproteobacteria</taxon>
        <taxon>Enterobacterales</taxon>
        <taxon>Yersiniaceae</taxon>
        <taxon>Yersinia</taxon>
    </lineage>
</organism>
<protein>
    <submittedName>
        <fullName evidence="1">Uncharacterized protein</fullName>
    </submittedName>
</protein>
<evidence type="ECO:0000313" key="1">
    <source>
        <dbReference type="EMBL" id="CNL27901.1"/>
    </source>
</evidence>
<evidence type="ECO:0000313" key="2">
    <source>
        <dbReference type="Proteomes" id="UP000040088"/>
    </source>
</evidence>
<gene>
    <name evidence="1" type="ORF">ERS008460_02407</name>
</gene>
<dbReference type="Proteomes" id="UP000040088">
    <property type="component" value="Unassembled WGS sequence"/>
</dbReference>
<name>A0A0T9U9J9_YERAE</name>
<proteinExistence type="predicted"/>
<accession>A0A0T9U9J9</accession>
<sequence>MKSEGRMRGMDAERAVLEQERITAVRQPKR</sequence>
<dbReference type="EMBL" id="CQEM01000010">
    <property type="protein sequence ID" value="CNL27901.1"/>
    <property type="molecule type" value="Genomic_DNA"/>
</dbReference>